<gene>
    <name evidence="2" type="ORF">ACFOEN_15560</name>
</gene>
<dbReference type="Pfam" id="PF02464">
    <property type="entry name" value="CinA"/>
    <property type="match status" value="1"/>
</dbReference>
<comment type="caution">
    <text evidence="2">The sequence shown here is derived from an EMBL/GenBank/DDBJ whole genome shotgun (WGS) entry which is preliminary data.</text>
</comment>
<protein>
    <submittedName>
        <fullName evidence="2">CinA family protein</fullName>
    </submittedName>
</protein>
<dbReference type="NCBIfam" id="TIGR00199">
    <property type="entry name" value="PncC_domain"/>
    <property type="match status" value="1"/>
</dbReference>
<dbReference type="InterPro" id="IPR008136">
    <property type="entry name" value="CinA_C"/>
</dbReference>
<keyword evidence="3" id="KW-1185">Reference proteome</keyword>
<accession>A0ABV7H557</accession>
<dbReference type="Proteomes" id="UP001595556">
    <property type="component" value="Unassembled WGS sequence"/>
</dbReference>
<proteinExistence type="predicted"/>
<dbReference type="RefSeq" id="WP_377305495.1">
    <property type="nucleotide sequence ID" value="NZ_CP180191.1"/>
</dbReference>
<dbReference type="SUPFAM" id="SSF142433">
    <property type="entry name" value="CinA-like"/>
    <property type="match status" value="1"/>
</dbReference>
<dbReference type="Gene3D" id="3.90.950.20">
    <property type="entry name" value="CinA-like"/>
    <property type="match status" value="1"/>
</dbReference>
<feature type="domain" description="CinA C-terminal" evidence="1">
    <location>
        <begin position="8"/>
        <end position="157"/>
    </location>
</feature>
<evidence type="ECO:0000313" key="2">
    <source>
        <dbReference type="EMBL" id="MFC3149043.1"/>
    </source>
</evidence>
<organism evidence="2 3">
    <name type="scientific">Piscinibacterium candidicorallinum</name>
    <dbReference type="NCBI Taxonomy" id="1793872"/>
    <lineage>
        <taxon>Bacteria</taxon>
        <taxon>Pseudomonadati</taxon>
        <taxon>Pseudomonadota</taxon>
        <taxon>Betaproteobacteria</taxon>
        <taxon>Burkholderiales</taxon>
        <taxon>Piscinibacterium</taxon>
    </lineage>
</organism>
<evidence type="ECO:0000313" key="3">
    <source>
        <dbReference type="Proteomes" id="UP001595556"/>
    </source>
</evidence>
<name>A0ABV7H557_9BURK</name>
<dbReference type="InterPro" id="IPR036653">
    <property type="entry name" value="CinA-like_C"/>
</dbReference>
<reference evidence="3" key="1">
    <citation type="journal article" date="2019" name="Int. J. Syst. Evol. Microbiol.">
        <title>The Global Catalogue of Microorganisms (GCM) 10K type strain sequencing project: providing services to taxonomists for standard genome sequencing and annotation.</title>
        <authorList>
            <consortium name="The Broad Institute Genomics Platform"/>
            <consortium name="The Broad Institute Genome Sequencing Center for Infectious Disease"/>
            <person name="Wu L."/>
            <person name="Ma J."/>
        </authorList>
    </citation>
    <scope>NUCLEOTIDE SEQUENCE [LARGE SCALE GENOMIC DNA]</scope>
    <source>
        <strain evidence="3">KCTC 52168</strain>
    </source>
</reference>
<dbReference type="EMBL" id="JBHRTI010000010">
    <property type="protein sequence ID" value="MFC3149043.1"/>
    <property type="molecule type" value="Genomic_DNA"/>
</dbReference>
<sequence>MDSKLVGLAATLGSQLRARQLVLACAESCTGGLVSAALTETAGSSLYFDRGFVTYSNRAKEDMLGVPEDTLQLHGAVSEETARAMAEGALRNSRAQVALAITGVAGPGGGSPDKPVGMVCFAWALSHTVFTETKHFPGDRGDVRRAAAEHALRGVGHLLELDA</sequence>
<evidence type="ECO:0000259" key="1">
    <source>
        <dbReference type="Pfam" id="PF02464"/>
    </source>
</evidence>